<accession>A0A3N0VFY9</accession>
<evidence type="ECO:0000313" key="4">
    <source>
        <dbReference type="EMBL" id="ROH91693.1"/>
    </source>
</evidence>
<dbReference type="PROSITE" id="PS51186">
    <property type="entry name" value="GNAT"/>
    <property type="match status" value="1"/>
</dbReference>
<dbReference type="FunCoup" id="A0A3N0VFY9">
    <property type="interactions" value="124"/>
</dbReference>
<evidence type="ECO:0000256" key="2">
    <source>
        <dbReference type="ARBA" id="ARBA00023315"/>
    </source>
</evidence>
<dbReference type="PANTHER" id="PTHR43877">
    <property type="entry name" value="AMINOALKYLPHOSPHONATE N-ACETYLTRANSFERASE-RELATED-RELATED"/>
    <property type="match status" value="1"/>
</dbReference>
<evidence type="ECO:0000259" key="3">
    <source>
        <dbReference type="PROSITE" id="PS51186"/>
    </source>
</evidence>
<dbReference type="Gene3D" id="3.40.630.30">
    <property type="match status" value="1"/>
</dbReference>
<gene>
    <name evidence="4" type="ORF">ED208_04725</name>
</gene>
<dbReference type="GO" id="GO:0016747">
    <property type="term" value="F:acyltransferase activity, transferring groups other than amino-acyl groups"/>
    <property type="evidence" value="ECO:0007669"/>
    <property type="project" value="InterPro"/>
</dbReference>
<dbReference type="InParanoid" id="A0A3N0VFY9"/>
<dbReference type="SUPFAM" id="SSF55729">
    <property type="entry name" value="Acyl-CoA N-acyltransferases (Nat)"/>
    <property type="match status" value="1"/>
</dbReference>
<dbReference type="Pfam" id="PF00583">
    <property type="entry name" value="Acetyltransf_1"/>
    <property type="match status" value="1"/>
</dbReference>
<dbReference type="InterPro" id="IPR050832">
    <property type="entry name" value="Bact_Acetyltransf"/>
</dbReference>
<keyword evidence="5" id="KW-1185">Reference proteome</keyword>
<dbReference type="CDD" id="cd04301">
    <property type="entry name" value="NAT_SF"/>
    <property type="match status" value="1"/>
</dbReference>
<dbReference type="InterPro" id="IPR016181">
    <property type="entry name" value="Acyl_CoA_acyltransferase"/>
</dbReference>
<keyword evidence="1 4" id="KW-0808">Transferase</keyword>
<dbReference type="Proteomes" id="UP000282106">
    <property type="component" value="Unassembled WGS sequence"/>
</dbReference>
<reference evidence="4 5" key="1">
    <citation type="submission" date="2018-10" db="EMBL/GenBank/DDBJ databases">
        <authorList>
            <person name="Chen W.-M."/>
        </authorList>
    </citation>
    <scope>NUCLEOTIDE SEQUENCE [LARGE SCALE GENOMIC DNA]</scope>
    <source>
        <strain evidence="4 5">THS-13</strain>
    </source>
</reference>
<dbReference type="InterPro" id="IPR000182">
    <property type="entry name" value="GNAT_dom"/>
</dbReference>
<protein>
    <submittedName>
        <fullName evidence="4">GNAT family N-acetyltransferase</fullName>
    </submittedName>
</protein>
<sequence length="138" mass="15570">MTVADLDACLALWRRCEGLVLREACDQPPALAAFLERNPGFSWVAETERAQVIAAVLCGHDGRRAYLYHLAVDPSWRRLGCGRALLTAVRQPLKAAGISRCHAFVRTDNASALRYWERLQAERRTDIQLFTVRFADEV</sequence>
<feature type="domain" description="N-acetyltransferase" evidence="3">
    <location>
        <begin position="1"/>
        <end position="138"/>
    </location>
</feature>
<name>A0A3N0VFY9_9GAMM</name>
<evidence type="ECO:0000256" key="1">
    <source>
        <dbReference type="ARBA" id="ARBA00022679"/>
    </source>
</evidence>
<evidence type="ECO:0000313" key="5">
    <source>
        <dbReference type="Proteomes" id="UP000282106"/>
    </source>
</evidence>
<organism evidence="4 5">
    <name type="scientific">Stagnimonas aquatica</name>
    <dbReference type="NCBI Taxonomy" id="2689987"/>
    <lineage>
        <taxon>Bacteria</taxon>
        <taxon>Pseudomonadati</taxon>
        <taxon>Pseudomonadota</taxon>
        <taxon>Gammaproteobacteria</taxon>
        <taxon>Nevskiales</taxon>
        <taxon>Nevskiaceae</taxon>
        <taxon>Stagnimonas</taxon>
    </lineage>
</organism>
<dbReference type="RefSeq" id="WP_123210737.1">
    <property type="nucleotide sequence ID" value="NZ_RJVO01000002.1"/>
</dbReference>
<dbReference type="EMBL" id="RJVO01000002">
    <property type="protein sequence ID" value="ROH91693.1"/>
    <property type="molecule type" value="Genomic_DNA"/>
</dbReference>
<keyword evidence="2" id="KW-0012">Acyltransferase</keyword>
<dbReference type="AlphaFoldDB" id="A0A3N0VFY9"/>
<proteinExistence type="predicted"/>
<comment type="caution">
    <text evidence="4">The sequence shown here is derived from an EMBL/GenBank/DDBJ whole genome shotgun (WGS) entry which is preliminary data.</text>
</comment>